<keyword evidence="3 10" id="KW-0699">rRNA-binding</keyword>
<keyword evidence="4 10" id="KW-0694">RNA-binding</keyword>
<dbReference type="GO" id="GO:0042274">
    <property type="term" value="P:ribosomal small subunit biogenesis"/>
    <property type="evidence" value="ECO:0007669"/>
    <property type="project" value="TreeGrafter"/>
</dbReference>
<dbReference type="SMART" id="SM00363">
    <property type="entry name" value="S4"/>
    <property type="match status" value="1"/>
</dbReference>
<dbReference type="CDD" id="cd00165">
    <property type="entry name" value="S4"/>
    <property type="match status" value="1"/>
</dbReference>
<evidence type="ECO:0000256" key="8">
    <source>
        <dbReference type="ARBA" id="ARBA00037226"/>
    </source>
</evidence>
<feature type="domain" description="RNA-binding S4" evidence="12">
    <location>
        <begin position="126"/>
        <end position="186"/>
    </location>
</feature>
<gene>
    <name evidence="13" type="ORF">DSM5745_08857</name>
</gene>
<feature type="compositionally biased region" description="Polar residues" evidence="11">
    <location>
        <begin position="928"/>
        <end position="945"/>
    </location>
</feature>
<feature type="region of interest" description="Disordered" evidence="11">
    <location>
        <begin position="449"/>
        <end position="561"/>
    </location>
</feature>
<dbReference type="FunFam" id="3.10.290.10:FF:000025">
    <property type="entry name" value="30S ribosomal subunit S4"/>
    <property type="match status" value="1"/>
</dbReference>
<dbReference type="InterPro" id="IPR018079">
    <property type="entry name" value="Ribosomal_uS4_CS"/>
</dbReference>
<feature type="compositionally biased region" description="Polar residues" evidence="11">
    <location>
        <begin position="884"/>
        <end position="904"/>
    </location>
</feature>
<feature type="compositionally biased region" description="Low complexity" evidence="11">
    <location>
        <begin position="987"/>
        <end position="1024"/>
    </location>
</feature>
<evidence type="ECO:0000256" key="3">
    <source>
        <dbReference type="ARBA" id="ARBA00022730"/>
    </source>
</evidence>
<feature type="compositionally biased region" description="Low complexity" evidence="11">
    <location>
        <begin position="551"/>
        <end position="561"/>
    </location>
</feature>
<dbReference type="GO" id="GO:0005763">
    <property type="term" value="C:mitochondrial small ribosomal subunit"/>
    <property type="evidence" value="ECO:0007669"/>
    <property type="project" value="TreeGrafter"/>
</dbReference>
<keyword evidence="5" id="KW-0689">Ribosomal protein</keyword>
<evidence type="ECO:0000256" key="9">
    <source>
        <dbReference type="ARBA" id="ARBA00071419"/>
    </source>
</evidence>
<feature type="compositionally biased region" description="Basic residues" evidence="11">
    <location>
        <begin position="498"/>
        <end position="525"/>
    </location>
</feature>
<comment type="subcellular location">
    <subcellularLocation>
        <location evidence="1">Mitochondrion</location>
    </subcellularLocation>
</comment>
<evidence type="ECO:0000259" key="12">
    <source>
        <dbReference type="SMART" id="SM00363"/>
    </source>
</evidence>
<dbReference type="GO" id="GO:0019843">
    <property type="term" value="F:rRNA binding"/>
    <property type="evidence" value="ECO:0007669"/>
    <property type="project" value="UniProtKB-KW"/>
</dbReference>
<evidence type="ECO:0000313" key="13">
    <source>
        <dbReference type="EMBL" id="RDW69097.1"/>
    </source>
</evidence>
<evidence type="ECO:0000256" key="11">
    <source>
        <dbReference type="SAM" id="MobiDB-lite"/>
    </source>
</evidence>
<dbReference type="GeneID" id="38119227"/>
<dbReference type="SUPFAM" id="SSF55174">
    <property type="entry name" value="Alpha-L RNA-binding motif"/>
    <property type="match status" value="1"/>
</dbReference>
<dbReference type="PANTHER" id="PTHR11831">
    <property type="entry name" value="30S 40S RIBOSOMAL PROTEIN"/>
    <property type="match status" value="1"/>
</dbReference>
<feature type="region of interest" description="Disordered" evidence="11">
    <location>
        <begin position="630"/>
        <end position="683"/>
    </location>
</feature>
<feature type="region of interest" description="Disordered" evidence="11">
    <location>
        <begin position="191"/>
        <end position="242"/>
    </location>
</feature>
<feature type="region of interest" description="Disordered" evidence="11">
    <location>
        <begin position="985"/>
        <end position="1040"/>
    </location>
</feature>
<feature type="compositionally biased region" description="Basic and acidic residues" evidence="11">
    <location>
        <begin position="191"/>
        <end position="211"/>
    </location>
</feature>
<dbReference type="STRING" id="1810919.A0A3D8R542"/>
<comment type="caution">
    <text evidence="13">The sequence shown here is derived from an EMBL/GenBank/DDBJ whole genome shotgun (WGS) entry which is preliminary data.</text>
</comment>
<dbReference type="EMBL" id="PVWQ01000011">
    <property type="protein sequence ID" value="RDW69097.1"/>
    <property type="molecule type" value="Genomic_DNA"/>
</dbReference>
<feature type="region of interest" description="Disordered" evidence="11">
    <location>
        <begin position="835"/>
        <end position="965"/>
    </location>
</feature>
<dbReference type="OrthoDB" id="3356781at2759"/>
<feature type="compositionally biased region" description="Low complexity" evidence="11">
    <location>
        <begin position="526"/>
        <end position="544"/>
    </location>
</feature>
<reference evidence="13 14" key="1">
    <citation type="journal article" date="2018" name="IMA Fungus">
        <title>IMA Genome-F 9: Draft genome sequence of Annulohypoxylon stygium, Aspergillus mulundensis, Berkeleyomyces basicola (syn. Thielaviopsis basicola), Ceratocystis smalleyi, two Cercospora beticola strains, Coleophoma cylindrospora, Fusarium fracticaudum, Phialophora cf. hyalina, and Morchella septimelata.</title>
        <authorList>
            <person name="Wingfield B.D."/>
            <person name="Bills G.F."/>
            <person name="Dong Y."/>
            <person name="Huang W."/>
            <person name="Nel W.J."/>
            <person name="Swalarsk-Parry B.S."/>
            <person name="Vaghefi N."/>
            <person name="Wilken P.M."/>
            <person name="An Z."/>
            <person name="de Beer Z.W."/>
            <person name="De Vos L."/>
            <person name="Chen L."/>
            <person name="Duong T.A."/>
            <person name="Gao Y."/>
            <person name="Hammerbacher A."/>
            <person name="Kikkert J.R."/>
            <person name="Li Y."/>
            <person name="Li H."/>
            <person name="Li K."/>
            <person name="Li Q."/>
            <person name="Liu X."/>
            <person name="Ma X."/>
            <person name="Naidoo K."/>
            <person name="Pethybridge S.J."/>
            <person name="Sun J."/>
            <person name="Steenkamp E.T."/>
            <person name="van der Nest M.A."/>
            <person name="van Wyk S."/>
            <person name="Wingfield M.J."/>
            <person name="Xiong C."/>
            <person name="Yue Q."/>
            <person name="Zhang X."/>
        </authorList>
    </citation>
    <scope>NUCLEOTIDE SEQUENCE [LARGE SCALE GENOMIC DNA]</scope>
    <source>
        <strain evidence="13 14">DSM 5745</strain>
    </source>
</reference>
<evidence type="ECO:0000256" key="6">
    <source>
        <dbReference type="ARBA" id="ARBA00023128"/>
    </source>
</evidence>
<evidence type="ECO:0000313" key="14">
    <source>
        <dbReference type="Proteomes" id="UP000256690"/>
    </source>
</evidence>
<dbReference type="InterPro" id="IPR022801">
    <property type="entry name" value="Ribosomal_uS4"/>
</dbReference>
<comment type="function">
    <text evidence="8">Component of the mitochondrial ribosome (mitoribosome), a dedicated translation machinery responsible for the synthesis of mitochondrial genome-encoded proteins, including at least some of the essential transmembrane subunits of the mitochondrial respiratory chain. The mitoribosomes are attached to the mitochondrial inner membrane and translation products are cotranslationally integrated into the membrane.</text>
</comment>
<keyword evidence="7" id="KW-0687">Ribonucleoprotein</keyword>
<proteinExistence type="inferred from homology"/>
<evidence type="ECO:0000256" key="7">
    <source>
        <dbReference type="ARBA" id="ARBA00023274"/>
    </source>
</evidence>
<feature type="compositionally biased region" description="Basic and acidic residues" evidence="11">
    <location>
        <begin position="219"/>
        <end position="241"/>
    </location>
</feature>
<dbReference type="Pfam" id="PF01479">
    <property type="entry name" value="S4"/>
    <property type="match status" value="1"/>
</dbReference>
<dbReference type="PROSITE" id="PS50889">
    <property type="entry name" value="S4"/>
    <property type="match status" value="1"/>
</dbReference>
<accession>A0A3D8R542</accession>
<feature type="compositionally biased region" description="Low complexity" evidence="11">
    <location>
        <begin position="916"/>
        <end position="927"/>
    </location>
</feature>
<dbReference type="InterPro" id="IPR036986">
    <property type="entry name" value="S4_RNA-bd_sf"/>
</dbReference>
<evidence type="ECO:0000256" key="10">
    <source>
        <dbReference type="PROSITE-ProRule" id="PRU00182"/>
    </source>
</evidence>
<sequence length="1087" mass="120121">MRNRATTKLSRPKIRQSWSKYNLYNLNRTRNPSTQGRTFFQQKWTAKAMARAYHGEQVRESQWTRMFSRRMRSVVPMNPWKMAQDDGSGSAAGRGSGLEPIEPPTVYDSTRTKVPYTNMAFAPLERRLDVAIFRALFASSARQARQFVLHGAVTVNGKKMRFPGYLLNPGDMFQVDPERVMFATGAPKDKFERREGRVERKKAAEAAKAEEAKEEGEGEEAKEKEEAETKDAKDDKFDPRGTLKRLLSRAKNIMADGKDVLPAKRKQDLRGFQKAVRRVMSKNSDAASSMTDNLETQFSELLKLLKATKIQSKEVKEDKGTAKSAEASAEASGEDAKPTEALTQAFRRAAENPEADVDTSELTEEELDVLKRALVQMRDNPIDHTKPYATPWRPRPYMSAFAFIPRYLEVNQNICAAVYLRHPVARPGLSEVPTPFGEVVSTAYIYTTLRPQRDPESPYPAPSRQRPQSLTQDPSGNLNIGDSEMYNPWSTHAQAPHTHPHHHGHHGPPHAQPHPHHSQHAHHHAPTVTSVGTVSVPGTVSPGTRLVDLDSSPSASPSASSFRMNWLPSMLNGRVHSTASSLPTISSNLRMQHTHPQTTQQQAPVSMIVDSRAQSGGAVVGGPGGVANQAQVQQQVVSVESEESDRSESPGGTPGARDVSGADALGEPEFGSSEGGQNGRGEDIDVEVLGEDGSDANGKGVGMSIGENGEITHNLPGGLNFTSRKHGKRLTTKEEVSLFEICNRHAAEFGQRSNLCKWWMTVTMEFTRGQKHPYSWHSVRRKVELVTKQRMKFLEEQREKGATGTETTEDLSNLRWRTVVDAWIPTWQRWEEAEARRIEKRDSRRPRKRKWTATTPTSSGITAGDGWDLPSSSAPGSGDAWRAPSSTSSSPMVNHTSAAPSSTPVRLPPGFDTLFSQSSTQTPPVSTFNPHTQPHRTPQTNNHAHIQSLNPSTPNTSTNPAPQQTPDSAVMVAMLETLGKLNKHLESNSSSSQPQNSTNANSNANADSEPSSAQPQPSSQDSNDGGLEEGQTVSPEVLRKLKEELKSEMMSELRAEWDKERAVLDEKLDSVQRTQEMILELLRQEPS</sequence>
<dbReference type="GO" id="GO:0003735">
    <property type="term" value="F:structural constituent of ribosome"/>
    <property type="evidence" value="ECO:0007669"/>
    <property type="project" value="TreeGrafter"/>
</dbReference>
<keyword evidence="6" id="KW-0496">Mitochondrion</keyword>
<feature type="compositionally biased region" description="Low complexity" evidence="11">
    <location>
        <begin position="947"/>
        <end position="965"/>
    </location>
</feature>
<dbReference type="InterPro" id="IPR002942">
    <property type="entry name" value="S4_RNA-bd"/>
</dbReference>
<dbReference type="PROSITE" id="PS00632">
    <property type="entry name" value="RIBOSOMAL_S4"/>
    <property type="match status" value="1"/>
</dbReference>
<feature type="compositionally biased region" description="Polar residues" evidence="11">
    <location>
        <begin position="465"/>
        <end position="480"/>
    </location>
</feature>
<evidence type="ECO:0000256" key="4">
    <source>
        <dbReference type="ARBA" id="ARBA00022884"/>
    </source>
</evidence>
<comment type="similarity">
    <text evidence="2">Belongs to the universal ribosomal protein uS4 family.</text>
</comment>
<organism evidence="13 14">
    <name type="scientific">Aspergillus mulundensis</name>
    <dbReference type="NCBI Taxonomy" id="1810919"/>
    <lineage>
        <taxon>Eukaryota</taxon>
        <taxon>Fungi</taxon>
        <taxon>Dikarya</taxon>
        <taxon>Ascomycota</taxon>
        <taxon>Pezizomycotina</taxon>
        <taxon>Eurotiomycetes</taxon>
        <taxon>Eurotiomycetidae</taxon>
        <taxon>Eurotiales</taxon>
        <taxon>Aspergillaceae</taxon>
        <taxon>Aspergillus</taxon>
        <taxon>Aspergillus subgen. Nidulantes</taxon>
    </lineage>
</organism>
<feature type="region of interest" description="Disordered" evidence="11">
    <location>
        <begin position="313"/>
        <end position="338"/>
    </location>
</feature>
<feature type="region of interest" description="Disordered" evidence="11">
    <location>
        <begin position="84"/>
        <end position="106"/>
    </location>
</feature>
<feature type="compositionally biased region" description="Low complexity" evidence="11">
    <location>
        <begin position="630"/>
        <end position="639"/>
    </location>
</feature>
<dbReference type="Proteomes" id="UP000256690">
    <property type="component" value="Unassembled WGS sequence"/>
</dbReference>
<feature type="compositionally biased region" description="Low complexity" evidence="11">
    <location>
        <begin position="322"/>
        <end position="331"/>
    </location>
</feature>
<name>A0A3D8R542_9EURO</name>
<evidence type="ECO:0000256" key="2">
    <source>
        <dbReference type="ARBA" id="ARBA00007465"/>
    </source>
</evidence>
<dbReference type="Gene3D" id="3.10.290.10">
    <property type="entry name" value="RNA-binding S4 domain"/>
    <property type="match status" value="1"/>
</dbReference>
<evidence type="ECO:0000256" key="5">
    <source>
        <dbReference type="ARBA" id="ARBA00022980"/>
    </source>
</evidence>
<keyword evidence="14" id="KW-1185">Reference proteome</keyword>
<protein>
    <recommendedName>
        <fullName evidence="9">Small ribosomal subunit protein uS4m</fullName>
    </recommendedName>
</protein>
<dbReference type="AlphaFoldDB" id="A0A3D8R542"/>
<feature type="compositionally biased region" description="Polar residues" evidence="11">
    <location>
        <begin position="852"/>
        <end position="861"/>
    </location>
</feature>
<dbReference type="RefSeq" id="XP_026600886.1">
    <property type="nucleotide sequence ID" value="XM_026750873.1"/>
</dbReference>
<evidence type="ECO:0000256" key="1">
    <source>
        <dbReference type="ARBA" id="ARBA00004173"/>
    </source>
</evidence>
<dbReference type="PANTHER" id="PTHR11831:SF4">
    <property type="entry name" value="SMALL RIBOSOMAL SUBUNIT PROTEIN US4M"/>
    <property type="match status" value="1"/>
</dbReference>